<keyword evidence="4" id="KW-0597">Phosphoprotein</keyword>
<keyword evidence="7" id="KW-0598">Phosphotransferase system</keyword>
<keyword evidence="3" id="KW-0813">Transport</keyword>
<evidence type="ECO:0000256" key="4">
    <source>
        <dbReference type="ARBA" id="ARBA00022553"/>
    </source>
</evidence>
<dbReference type="GO" id="GO:0090563">
    <property type="term" value="F:protein-phosphocysteine-sugar phosphotransferase activity"/>
    <property type="evidence" value="ECO:0007669"/>
    <property type="project" value="TreeGrafter"/>
</dbReference>
<gene>
    <name evidence="10" type="primary">fryB_1</name>
    <name evidence="10" type="ORF">NCTC10801_00357</name>
</gene>
<proteinExistence type="predicted"/>
<dbReference type="PROSITE" id="PS51099">
    <property type="entry name" value="PTS_EIIB_TYPE_2"/>
    <property type="match status" value="1"/>
</dbReference>
<dbReference type="Pfam" id="PF02302">
    <property type="entry name" value="PTS_IIB"/>
    <property type="match status" value="1"/>
</dbReference>
<evidence type="ECO:0000256" key="6">
    <source>
        <dbReference type="ARBA" id="ARBA00022679"/>
    </source>
</evidence>
<dbReference type="InterPro" id="IPR050864">
    <property type="entry name" value="Bacterial_PTS_Sugar_Transport"/>
</dbReference>
<keyword evidence="8" id="KW-0418">Kinase</keyword>
<dbReference type="GO" id="GO:0016301">
    <property type="term" value="F:kinase activity"/>
    <property type="evidence" value="ECO:0007669"/>
    <property type="project" value="UniProtKB-KW"/>
</dbReference>
<evidence type="ECO:0000259" key="9">
    <source>
        <dbReference type="PROSITE" id="PS51099"/>
    </source>
</evidence>
<protein>
    <recommendedName>
        <fullName evidence="2">protein-N(pi)-phosphohistidine--D-fructose phosphotransferase</fullName>
        <ecNumber evidence="2">2.7.1.202</ecNumber>
    </recommendedName>
</protein>
<dbReference type="SUPFAM" id="SSF52794">
    <property type="entry name" value="PTS system IIB component-like"/>
    <property type="match status" value="1"/>
</dbReference>
<comment type="catalytic activity">
    <reaction evidence="1">
        <text>D-fructose(out) + N(pros)-phospho-L-histidyl-[protein] = D-fructose 1-phosphate(in) + L-histidyl-[protein]</text>
        <dbReference type="Rhea" id="RHEA:49252"/>
        <dbReference type="Rhea" id="RHEA-COMP:9745"/>
        <dbReference type="Rhea" id="RHEA-COMP:9746"/>
        <dbReference type="ChEBI" id="CHEBI:29979"/>
        <dbReference type="ChEBI" id="CHEBI:37721"/>
        <dbReference type="ChEBI" id="CHEBI:58674"/>
        <dbReference type="ChEBI" id="CHEBI:64837"/>
        <dbReference type="EC" id="2.7.1.202"/>
    </reaction>
</comment>
<dbReference type="GO" id="GO:0005886">
    <property type="term" value="C:plasma membrane"/>
    <property type="evidence" value="ECO:0007669"/>
    <property type="project" value="TreeGrafter"/>
</dbReference>
<feature type="domain" description="PTS EIIB type-2" evidence="9">
    <location>
        <begin position="6"/>
        <end position="102"/>
    </location>
</feature>
<name>A0A380TMG8_9PAST</name>
<reference evidence="10 11" key="1">
    <citation type="submission" date="2018-06" db="EMBL/GenBank/DDBJ databases">
        <authorList>
            <consortium name="Pathogen Informatics"/>
            <person name="Doyle S."/>
        </authorList>
    </citation>
    <scope>NUCLEOTIDE SEQUENCE [LARGE SCALE GENOMIC DNA]</scope>
    <source>
        <strain evidence="10 11">NCTC10801</strain>
    </source>
</reference>
<evidence type="ECO:0000256" key="5">
    <source>
        <dbReference type="ARBA" id="ARBA00022597"/>
    </source>
</evidence>
<evidence type="ECO:0000313" key="10">
    <source>
        <dbReference type="EMBL" id="SUT88126.1"/>
    </source>
</evidence>
<dbReference type="GO" id="GO:0022877">
    <property type="term" value="F:protein-N(PI)-phosphohistidine-fructose phosphotransferase system transporter activity"/>
    <property type="evidence" value="ECO:0007669"/>
    <property type="project" value="InterPro"/>
</dbReference>
<dbReference type="PANTHER" id="PTHR30505:SF0">
    <property type="entry name" value="FRUCTOSE-LIKE PTS SYSTEM EIIBC COMPONENT-RELATED"/>
    <property type="match status" value="1"/>
</dbReference>
<keyword evidence="11" id="KW-1185">Reference proteome</keyword>
<dbReference type="PANTHER" id="PTHR30505">
    <property type="entry name" value="FRUCTOSE-LIKE PERMEASE"/>
    <property type="match status" value="1"/>
</dbReference>
<dbReference type="NCBIfam" id="TIGR00829">
    <property type="entry name" value="FRU"/>
    <property type="match status" value="1"/>
</dbReference>
<dbReference type="AlphaFoldDB" id="A0A380TMG8"/>
<evidence type="ECO:0000256" key="3">
    <source>
        <dbReference type="ARBA" id="ARBA00022448"/>
    </source>
</evidence>
<organism evidence="10 11">
    <name type="scientific">[Actinobacillus] rossii</name>
    <dbReference type="NCBI Taxonomy" id="123820"/>
    <lineage>
        <taxon>Bacteria</taxon>
        <taxon>Pseudomonadati</taxon>
        <taxon>Pseudomonadota</taxon>
        <taxon>Gammaproteobacteria</taxon>
        <taxon>Pasteurellales</taxon>
        <taxon>Pasteurellaceae</taxon>
    </lineage>
</organism>
<evidence type="ECO:0000313" key="11">
    <source>
        <dbReference type="Proteomes" id="UP000254649"/>
    </source>
</evidence>
<dbReference type="Gene3D" id="3.40.50.2300">
    <property type="match status" value="1"/>
</dbReference>
<dbReference type="CDD" id="cd05569">
    <property type="entry name" value="PTS_IIB_fructose"/>
    <property type="match status" value="1"/>
</dbReference>
<evidence type="ECO:0000256" key="7">
    <source>
        <dbReference type="ARBA" id="ARBA00022683"/>
    </source>
</evidence>
<evidence type="ECO:0000256" key="2">
    <source>
        <dbReference type="ARBA" id="ARBA00012799"/>
    </source>
</evidence>
<accession>A0A380TMG8</accession>
<dbReference type="InterPro" id="IPR003501">
    <property type="entry name" value="PTS_EIIB_2/3"/>
</dbReference>
<dbReference type="EC" id="2.7.1.202" evidence="2"/>
<keyword evidence="5" id="KW-0762">Sugar transport</keyword>
<keyword evidence="6 10" id="KW-0808">Transferase</keyword>
<evidence type="ECO:0000256" key="1">
    <source>
        <dbReference type="ARBA" id="ARBA00001401"/>
    </source>
</evidence>
<evidence type="ECO:0000256" key="8">
    <source>
        <dbReference type="ARBA" id="ARBA00022777"/>
    </source>
</evidence>
<dbReference type="GO" id="GO:0009401">
    <property type="term" value="P:phosphoenolpyruvate-dependent sugar phosphotransferase system"/>
    <property type="evidence" value="ECO:0007669"/>
    <property type="project" value="UniProtKB-KW"/>
</dbReference>
<dbReference type="InterPro" id="IPR036095">
    <property type="entry name" value="PTS_EIIB-like_sf"/>
</dbReference>
<dbReference type="Proteomes" id="UP000254649">
    <property type="component" value="Unassembled WGS sequence"/>
</dbReference>
<dbReference type="EMBL" id="UFRQ01000003">
    <property type="protein sequence ID" value="SUT88126.1"/>
    <property type="molecule type" value="Genomic_DNA"/>
</dbReference>
<dbReference type="InterPro" id="IPR003353">
    <property type="entry name" value="PTS_IIB_fruc"/>
</dbReference>
<sequence>MIKLHISAVTACISGVAHTYMAATQLEKIAPSRNWQIKVETQGALGIENELQPDDIAQSDVVLLIHNTAIKMPERFEKCRCIEMDISQFLLNNNKLCQAVEKIMLRPQGTRVVLD</sequence>
<dbReference type="InterPro" id="IPR013011">
    <property type="entry name" value="PTS_EIIB_2"/>
</dbReference>